<feature type="transmembrane region" description="Helical" evidence="1">
    <location>
        <begin position="70"/>
        <end position="88"/>
    </location>
</feature>
<name>A0A8T1VM75_9STRA</name>
<proteinExistence type="predicted"/>
<organism evidence="2 3">
    <name type="scientific">Phytophthora pseudosyringae</name>
    <dbReference type="NCBI Taxonomy" id="221518"/>
    <lineage>
        <taxon>Eukaryota</taxon>
        <taxon>Sar</taxon>
        <taxon>Stramenopiles</taxon>
        <taxon>Oomycota</taxon>
        <taxon>Peronosporomycetes</taxon>
        <taxon>Peronosporales</taxon>
        <taxon>Peronosporaceae</taxon>
        <taxon>Phytophthora</taxon>
    </lineage>
</organism>
<feature type="transmembrane region" description="Helical" evidence="1">
    <location>
        <begin position="209"/>
        <end position="230"/>
    </location>
</feature>
<evidence type="ECO:0000256" key="1">
    <source>
        <dbReference type="SAM" id="Phobius"/>
    </source>
</evidence>
<dbReference type="OrthoDB" id="106445at2759"/>
<accession>A0A8T1VM75</accession>
<dbReference type="EMBL" id="JAGDFM010000260">
    <property type="protein sequence ID" value="KAG7381143.1"/>
    <property type="molecule type" value="Genomic_DNA"/>
</dbReference>
<gene>
    <name evidence="2" type="ORF">PHYPSEUDO_006424</name>
</gene>
<feature type="transmembrane region" description="Helical" evidence="1">
    <location>
        <begin position="167"/>
        <end position="188"/>
    </location>
</feature>
<feature type="transmembrane region" description="Helical" evidence="1">
    <location>
        <begin position="140"/>
        <end position="161"/>
    </location>
</feature>
<evidence type="ECO:0000313" key="3">
    <source>
        <dbReference type="Proteomes" id="UP000694044"/>
    </source>
</evidence>
<reference evidence="2" key="1">
    <citation type="submission" date="2021-02" db="EMBL/GenBank/DDBJ databases">
        <authorList>
            <person name="Palmer J.M."/>
        </authorList>
    </citation>
    <scope>NUCLEOTIDE SEQUENCE</scope>
    <source>
        <strain evidence="2">SCRP734</strain>
    </source>
</reference>
<dbReference type="Proteomes" id="UP000694044">
    <property type="component" value="Unassembled WGS sequence"/>
</dbReference>
<evidence type="ECO:0000313" key="2">
    <source>
        <dbReference type="EMBL" id="KAG7381143.1"/>
    </source>
</evidence>
<keyword evidence="1" id="KW-1133">Transmembrane helix</keyword>
<sequence>MTRVEEWRGATKVETLAKTKAASKAALVARLCLRLEAKWEEIQVGRQGSYSVERLASFNHYCNTTSRVRVILVCVLTPIPALTVAILLECMPLRPPSEGWKANWVFWIRLAVLIFVMLFAIISQLVTCAPDLHPTFAKRVLVSLGAVVGFVGACIGVASAVRFPVPLMWTAANILGGVYLLLAIRYAFGGNPFDKKLPTCTNLRRYYRYFFSYMALGAVCPMYKVLYAGVLKNYRVGIILALPMWRFAGKHFILWATHDLEDFVPGIVTFSVDFYNALFVSLFMSNSGSMFTSATFIAVDLAQVLLEFREIRTNAQSVLQLLQDRRASHEHLSRTNSELENVGLLKVLVNVINNLSALNVEPLKNVRLWACLPHTLARQQKEQPRALEVSGLFGPVQQSPSRKLSLIFWKCSRKRIEIAPVRKTGGFGNAPTQT</sequence>
<comment type="caution">
    <text evidence="2">The sequence shown here is derived from an EMBL/GenBank/DDBJ whole genome shotgun (WGS) entry which is preliminary data.</text>
</comment>
<feature type="transmembrane region" description="Helical" evidence="1">
    <location>
        <begin position="108"/>
        <end position="128"/>
    </location>
</feature>
<dbReference type="AlphaFoldDB" id="A0A8T1VM75"/>
<keyword evidence="1" id="KW-0472">Membrane</keyword>
<keyword evidence="1" id="KW-0812">Transmembrane</keyword>
<protein>
    <submittedName>
        <fullName evidence="2">Uncharacterized protein</fullName>
    </submittedName>
</protein>
<keyword evidence="3" id="KW-1185">Reference proteome</keyword>